<gene>
    <name evidence="1" type="ORF">LCGC14_1670320</name>
</gene>
<name>A0A0F9HSD3_9ZZZZ</name>
<evidence type="ECO:0000313" key="1">
    <source>
        <dbReference type="EMBL" id="KKM17972.1"/>
    </source>
</evidence>
<sequence>MTRLIDNPVLADSLYRAYLNNNRVRQKFEQRCKLEAVIQSLEQMQARRQLKRDWWAASIAAAFTWRNTWDAWTGRDYDYPDIDNYDEREEAVWRGIA</sequence>
<organism evidence="1">
    <name type="scientific">marine sediment metagenome</name>
    <dbReference type="NCBI Taxonomy" id="412755"/>
    <lineage>
        <taxon>unclassified sequences</taxon>
        <taxon>metagenomes</taxon>
        <taxon>ecological metagenomes</taxon>
    </lineage>
</organism>
<dbReference type="EMBL" id="LAZR01014329">
    <property type="protein sequence ID" value="KKM17972.1"/>
    <property type="molecule type" value="Genomic_DNA"/>
</dbReference>
<protein>
    <submittedName>
        <fullName evidence="1">Uncharacterized protein</fullName>
    </submittedName>
</protein>
<reference evidence="1" key="1">
    <citation type="journal article" date="2015" name="Nature">
        <title>Complex archaea that bridge the gap between prokaryotes and eukaryotes.</title>
        <authorList>
            <person name="Spang A."/>
            <person name="Saw J.H."/>
            <person name="Jorgensen S.L."/>
            <person name="Zaremba-Niedzwiedzka K."/>
            <person name="Martijn J."/>
            <person name="Lind A.E."/>
            <person name="van Eijk R."/>
            <person name="Schleper C."/>
            <person name="Guy L."/>
            <person name="Ettema T.J."/>
        </authorList>
    </citation>
    <scope>NUCLEOTIDE SEQUENCE</scope>
</reference>
<dbReference type="AlphaFoldDB" id="A0A0F9HSD3"/>
<proteinExistence type="predicted"/>
<comment type="caution">
    <text evidence="1">The sequence shown here is derived from an EMBL/GenBank/DDBJ whole genome shotgun (WGS) entry which is preliminary data.</text>
</comment>
<accession>A0A0F9HSD3</accession>